<accession>A0A1Y1IQU5</accession>
<dbReference type="Pfam" id="PF19251">
    <property type="entry name" value="DUF5899"/>
    <property type="match status" value="1"/>
</dbReference>
<dbReference type="EMBL" id="DF237661">
    <property type="protein sequence ID" value="GAQ90997.1"/>
    <property type="molecule type" value="Genomic_DNA"/>
</dbReference>
<evidence type="ECO:0000313" key="3">
    <source>
        <dbReference type="EMBL" id="GAQ90997.1"/>
    </source>
</evidence>
<feature type="domain" description="DUF5899" evidence="2">
    <location>
        <begin position="136"/>
        <end position="246"/>
    </location>
</feature>
<dbReference type="InterPro" id="IPR045418">
    <property type="entry name" value="P2_DUF5899"/>
</dbReference>
<feature type="region of interest" description="Disordered" evidence="1">
    <location>
        <begin position="78"/>
        <end position="113"/>
    </location>
</feature>
<reference evidence="3 4" key="1">
    <citation type="journal article" date="2014" name="Nat. Commun.">
        <title>Klebsormidium flaccidum genome reveals primary factors for plant terrestrial adaptation.</title>
        <authorList>
            <person name="Hori K."/>
            <person name="Maruyama F."/>
            <person name="Fujisawa T."/>
            <person name="Togashi T."/>
            <person name="Yamamoto N."/>
            <person name="Seo M."/>
            <person name="Sato S."/>
            <person name="Yamada T."/>
            <person name="Mori H."/>
            <person name="Tajima N."/>
            <person name="Moriyama T."/>
            <person name="Ikeuchi M."/>
            <person name="Watanabe M."/>
            <person name="Wada H."/>
            <person name="Kobayashi K."/>
            <person name="Saito M."/>
            <person name="Masuda T."/>
            <person name="Sasaki-Sekimoto Y."/>
            <person name="Mashiguchi K."/>
            <person name="Awai K."/>
            <person name="Shimojima M."/>
            <person name="Masuda S."/>
            <person name="Iwai M."/>
            <person name="Nobusawa T."/>
            <person name="Narise T."/>
            <person name="Kondo S."/>
            <person name="Saito H."/>
            <person name="Sato R."/>
            <person name="Murakawa M."/>
            <person name="Ihara Y."/>
            <person name="Oshima-Yamada Y."/>
            <person name="Ohtaka K."/>
            <person name="Satoh M."/>
            <person name="Sonobe K."/>
            <person name="Ishii M."/>
            <person name="Ohtani R."/>
            <person name="Kanamori-Sato M."/>
            <person name="Honoki R."/>
            <person name="Miyazaki D."/>
            <person name="Mochizuki H."/>
            <person name="Umetsu J."/>
            <person name="Higashi K."/>
            <person name="Shibata D."/>
            <person name="Kamiya Y."/>
            <person name="Sato N."/>
            <person name="Nakamura Y."/>
            <person name="Tabata S."/>
            <person name="Ida S."/>
            <person name="Kurokawa K."/>
            <person name="Ohta H."/>
        </authorList>
    </citation>
    <scope>NUCLEOTIDE SEQUENCE [LARGE SCALE GENOMIC DNA]</scope>
    <source>
        <strain evidence="3 4">NIES-2285</strain>
    </source>
</reference>
<gene>
    <name evidence="3" type="ORF">KFL_007120025</name>
</gene>
<name>A0A1Y1IQU5_KLENI</name>
<proteinExistence type="predicted"/>
<feature type="region of interest" description="Disordered" evidence="1">
    <location>
        <begin position="382"/>
        <end position="427"/>
    </location>
</feature>
<sequence length="515" mass="55020">MYLQPNAYCQPNVSNSDSIQDLERARVDAMSAHAVPLREERRAAGVDVVRGPVKMVRFGDGAPTAPFFRSSKSQFHSDVNSRSRIESFTGTDPLSHRDAHEPPGALFKPTPNVNTGANMVDAREAQLQHVTVSTFRNNEAPVQGQIVGPGIGLPPDAPPSGGFHPFLRILPDNVGQYRNNLPGGLIVGGQPITEGPTRYDAVPSHKAPKTSMDVGRKRPGVATSAPYIGKMLRPDVLSTMQEQSRSVPITNLPGPPGRSDASATIQRFDAWERDGRPRNVDPNAYFASSAGANYAGVAGPGGYADGTNTHQAGKREVLLGEHGFANMASTVAAEKGEVRDGAVLRSTLRSKAVGEGYAGNPVGAHTRQVKRDWIGEDGRKVRQTGRATLGDTSYTGNKLGPNPRGPNFGSIELPPPRADRSQGPGPQARLTGMMSAATIGGDTRHKPPGLVTREGLPTDQRVAYSRDLGELTSYKQPAETPHSRFSDLGVAKRQLANNPYALSITDVYSGRNLIN</sequence>
<evidence type="ECO:0000313" key="4">
    <source>
        <dbReference type="Proteomes" id="UP000054558"/>
    </source>
</evidence>
<dbReference type="AlphaFoldDB" id="A0A1Y1IQU5"/>
<evidence type="ECO:0000259" key="2">
    <source>
        <dbReference type="Pfam" id="PF19251"/>
    </source>
</evidence>
<feature type="region of interest" description="Disordered" evidence="1">
    <location>
        <begin position="198"/>
        <end position="221"/>
    </location>
</feature>
<keyword evidence="4" id="KW-1185">Reference proteome</keyword>
<protein>
    <recommendedName>
        <fullName evidence="2">DUF5899 domain-containing protein</fullName>
    </recommendedName>
</protein>
<organism evidence="3 4">
    <name type="scientific">Klebsormidium nitens</name>
    <name type="common">Green alga</name>
    <name type="synonym">Ulothrix nitens</name>
    <dbReference type="NCBI Taxonomy" id="105231"/>
    <lineage>
        <taxon>Eukaryota</taxon>
        <taxon>Viridiplantae</taxon>
        <taxon>Streptophyta</taxon>
        <taxon>Klebsormidiophyceae</taxon>
        <taxon>Klebsormidiales</taxon>
        <taxon>Klebsormidiaceae</taxon>
        <taxon>Klebsormidium</taxon>
    </lineage>
</organism>
<dbReference type="Proteomes" id="UP000054558">
    <property type="component" value="Unassembled WGS sequence"/>
</dbReference>
<evidence type="ECO:0000256" key="1">
    <source>
        <dbReference type="SAM" id="MobiDB-lite"/>
    </source>
</evidence>